<feature type="region of interest" description="Disordered" evidence="1">
    <location>
        <begin position="830"/>
        <end position="854"/>
    </location>
</feature>
<feature type="compositionally biased region" description="Low complexity" evidence="1">
    <location>
        <begin position="345"/>
        <end position="357"/>
    </location>
</feature>
<feature type="compositionally biased region" description="Polar residues" evidence="1">
    <location>
        <begin position="186"/>
        <end position="196"/>
    </location>
</feature>
<keyword evidence="3" id="KW-1185">Reference proteome</keyword>
<dbReference type="PANTHER" id="PTHR31267:SF7">
    <property type="entry name" value="DENTIN SIALOPHOSPHOPROTEIN-LIKE PROTEIN"/>
    <property type="match status" value="1"/>
</dbReference>
<feature type="region of interest" description="Disordered" evidence="1">
    <location>
        <begin position="335"/>
        <end position="363"/>
    </location>
</feature>
<feature type="region of interest" description="Disordered" evidence="1">
    <location>
        <begin position="949"/>
        <end position="1016"/>
    </location>
</feature>
<feature type="compositionally biased region" description="Polar residues" evidence="1">
    <location>
        <begin position="137"/>
        <end position="158"/>
    </location>
</feature>
<comment type="caution">
    <text evidence="2">The sequence shown here is derived from an EMBL/GenBank/DDBJ whole genome shotgun (WGS) entry which is preliminary data.</text>
</comment>
<feature type="compositionally biased region" description="Polar residues" evidence="1">
    <location>
        <begin position="1005"/>
        <end position="1016"/>
    </location>
</feature>
<protein>
    <submittedName>
        <fullName evidence="2">Uncharacterized protein</fullName>
    </submittedName>
</protein>
<gene>
    <name evidence="2" type="ORF">K2173_007034</name>
</gene>
<feature type="compositionally biased region" description="Polar residues" evidence="1">
    <location>
        <begin position="522"/>
        <end position="539"/>
    </location>
</feature>
<proteinExistence type="predicted"/>
<feature type="region of interest" description="Disordered" evidence="1">
    <location>
        <begin position="136"/>
        <end position="196"/>
    </location>
</feature>
<evidence type="ECO:0000313" key="3">
    <source>
        <dbReference type="Proteomes" id="UP001159364"/>
    </source>
</evidence>
<feature type="compositionally biased region" description="Polar residues" evidence="1">
    <location>
        <begin position="952"/>
        <end position="985"/>
    </location>
</feature>
<name>A0AAV8SL06_9ROSI</name>
<dbReference type="EMBL" id="JAIWQS010000010">
    <property type="protein sequence ID" value="KAJ8752724.1"/>
    <property type="molecule type" value="Genomic_DNA"/>
</dbReference>
<dbReference type="Proteomes" id="UP001159364">
    <property type="component" value="Linkage Group LG10"/>
</dbReference>
<sequence>MPGNEVGDRIHNFFGQEKFSQGQHHSQVIDGSWSGLSNSLWTGNHRQIGTTHISNLKNHNIQPSADYERGHGSQPSIMQHGIDFSPATLQPEFARSQSQNQETMLNGFMHGHQVFTSRQNDANFLGMETETDRHNLTSRGVSILDSQVGNGYGLNQKNTRVDSSESPVNFDFFGGQQQMNDHHPGMQQSSPKQHPSMNDMQLLQQQYLFKQMQEIQRQQHQLQKQQLQRQETRQLNSVNAQQAASNDSQALINGIPVHDTSNYSWHPELMTGSPNWHHRGVPPVLQASSSGSVFPLEHGQASRLMGMVPQQVDQSLYGVPISGTRVTPSHFSTLQTEKTTMQQISSSSNSSPANPYSGFSEQVGTQEGNSLFRQGYQGRGMIGSAGNQGVNSGFSLESLQKINAHQSNGLMPDFLGRQEVVGPLGMLEEKTMTQVPPSKTVSTLDPTEEKILFGSDDNLWEAFGKGANVGSGGNNMFDGSDCFSTFPSLQSGSWSALMQSAVAETSSADAGLQEEWSGVAFRSNQPPDGTQQMPAANNSNKHHSFQWASNGLQTAPVLNSSGLSPSGDSNNGVQQLGVKTSPEQNNRLQNISSQKFTAQVPVEGLKWSDPGLLHQEIDVGNNAYENGSHSSDVKSKVNNFPGSWTGHGTPPYIVDQQSDRPSSWNYNNSVSFSSGVAIKDPHTESLAQTSQSTDEKSSVYGARGHIGSPQVNRENSNHSQVAAVPYSGTIKPNRESSQQLSNSNSIDVWKHFDSSVNAKVNEIPRKYQAHMDKTRPTLHSFGNNNLQNGAVEAHDSQNVNTMENATNKFENMSHQTSSAGGRENSWFNANDSGTFPGSKQKSSSHVARKPSGIRKFQYHPMGDLEVDIDPSQEARNTVHSQSVHEVSQGLKAQDLGYIGRSNFPSHLARNSMGHSTSFHEENAVNKTATSSQTMLELLQKVDQAREHGNVMRPSSSNNTQSSEMPQAETSDGSLQKNQSSVSQGFGLQLAPPSHFLSHPEHALPSGNSSQTKHNQTNSIGPIIGEKNRAWLASASSVQSVPLSSETSQRELRTNMLAATGQNNKHFQKERSATFSPGFPYVRSYDENQQMDDRSGQSTYNPSVNLSIDRFTPQLKQIEKSINRAQTSEPALSSLPGTSKSTADNDIASSNEVSHLVTHNQNHASGSTQQFPVLEAAPASQQDHLSGFSLDGVPTKVSPAIWNSASLQQRPFGSQPFRLSSNMLKSNVESIDSLETTFSQPQKLEDQNAQRGGNSLTEYVGFPNSHGFVGKEQQSKGNLEQHVSPENDSGQKRISTSHGKEAVLDYSDDTPPSKPGSTQKIIEAFGQSLIPNNTLHPNYNLMHQYQGMKDSEVDPTLRSLKRFRGPDGAVDAKVVAPQGGHPLYGNHNMVGDSSASNTLNASGDSKILNFTSKPTDCCDKSESSCDVPAFGRNDPHNFVNSNVEAPFRGENSNVSPQMAPSWFDRYGTFKNGQTLSIHGAPKNASMKTAELPFPVGRPSDKLHAHGYMPQGNATADGGQYGVFQKCSNHALSVTENFTSPQLLHSEDADTGTDMLVGRLKKRKCATSGLLSWQKEVTQCLQKLHNISTAEMDWALAVNRLSEKVEEETEMLEDGVLRSRRRLILTTQLMQLLFHPPLASIMSADAVSHCESVSNFAARTTMGNACSALCTGTDTPVQSQSGNILTEKVKTSDRMSDEYSKIMEDFVSRAKKIENVVLRLDQSLSLSDLRLECQDLGKVSVINRFAKFHGRNQADVSEMSSSSAVVRKSCPQRYVTALPMPRNLPDGELFLSLRGRTNDNPSLSL</sequence>
<dbReference type="PANTHER" id="PTHR31267">
    <property type="entry name" value="DENTIN SIALOPHOSPHOPROTEIN-LIKE PROTEIN"/>
    <property type="match status" value="1"/>
</dbReference>
<feature type="region of interest" description="Disordered" evidence="1">
    <location>
        <begin position="556"/>
        <end position="577"/>
    </location>
</feature>
<feature type="region of interest" description="Disordered" evidence="1">
    <location>
        <begin position="520"/>
        <end position="543"/>
    </location>
</feature>
<feature type="region of interest" description="Disordered" evidence="1">
    <location>
        <begin position="684"/>
        <end position="718"/>
    </location>
</feature>
<feature type="region of interest" description="Disordered" evidence="1">
    <location>
        <begin position="1237"/>
        <end position="1316"/>
    </location>
</feature>
<evidence type="ECO:0000313" key="2">
    <source>
        <dbReference type="EMBL" id="KAJ8752724.1"/>
    </source>
</evidence>
<organism evidence="2 3">
    <name type="scientific">Erythroxylum novogranatense</name>
    <dbReference type="NCBI Taxonomy" id="1862640"/>
    <lineage>
        <taxon>Eukaryota</taxon>
        <taxon>Viridiplantae</taxon>
        <taxon>Streptophyta</taxon>
        <taxon>Embryophyta</taxon>
        <taxon>Tracheophyta</taxon>
        <taxon>Spermatophyta</taxon>
        <taxon>Magnoliopsida</taxon>
        <taxon>eudicotyledons</taxon>
        <taxon>Gunneridae</taxon>
        <taxon>Pentapetalae</taxon>
        <taxon>rosids</taxon>
        <taxon>fabids</taxon>
        <taxon>Malpighiales</taxon>
        <taxon>Erythroxylaceae</taxon>
        <taxon>Erythroxylum</taxon>
    </lineage>
</organism>
<feature type="compositionally biased region" description="Polar residues" evidence="1">
    <location>
        <begin position="335"/>
        <end position="344"/>
    </location>
</feature>
<feature type="compositionally biased region" description="Polar residues" evidence="1">
    <location>
        <begin position="709"/>
        <end position="718"/>
    </location>
</feature>
<accession>A0AAV8SL06</accession>
<reference evidence="2 3" key="1">
    <citation type="submission" date="2021-09" db="EMBL/GenBank/DDBJ databases">
        <title>Genomic insights and catalytic innovation underlie evolution of tropane alkaloids biosynthesis.</title>
        <authorList>
            <person name="Wang Y.-J."/>
            <person name="Tian T."/>
            <person name="Huang J.-P."/>
            <person name="Huang S.-X."/>
        </authorList>
    </citation>
    <scope>NUCLEOTIDE SEQUENCE [LARGE SCALE GENOMIC DNA]</scope>
    <source>
        <strain evidence="2">KIB-2018</strain>
        <tissue evidence="2">Leaf</tissue>
    </source>
</reference>
<feature type="region of interest" description="Disordered" evidence="1">
    <location>
        <begin position="1122"/>
        <end position="1145"/>
    </location>
</feature>
<feature type="compositionally biased region" description="Polar residues" evidence="1">
    <location>
        <begin position="830"/>
        <end position="845"/>
    </location>
</feature>
<evidence type="ECO:0000256" key="1">
    <source>
        <dbReference type="SAM" id="MobiDB-lite"/>
    </source>
</evidence>